<comment type="caution">
    <text evidence="2">The sequence shown here is derived from an EMBL/GenBank/DDBJ whole genome shotgun (WGS) entry which is preliminary data.</text>
</comment>
<keyword evidence="3" id="KW-1185">Reference proteome</keyword>
<name>A0ABR5N674_BRECH</name>
<proteinExistence type="predicted"/>
<gene>
    <name evidence="2" type="ORF">AN963_13985</name>
</gene>
<feature type="compositionally biased region" description="Basic residues" evidence="1">
    <location>
        <begin position="45"/>
        <end position="56"/>
    </location>
</feature>
<feature type="compositionally biased region" description="Polar residues" evidence="1">
    <location>
        <begin position="27"/>
        <end position="38"/>
    </location>
</feature>
<evidence type="ECO:0000256" key="1">
    <source>
        <dbReference type="SAM" id="MobiDB-lite"/>
    </source>
</evidence>
<accession>A0ABR5N674</accession>
<sequence>MLDVSQKLRDRDNQAFVLRRHSPGWNFSQKNYLESPQNKASGRAKAGRGKKGKKRRSLEPDRDDPKWVFL</sequence>
<feature type="region of interest" description="Disordered" evidence="1">
    <location>
        <begin position="27"/>
        <end position="70"/>
    </location>
</feature>
<organism evidence="2 3">
    <name type="scientific">Brevibacillus choshinensis</name>
    <dbReference type="NCBI Taxonomy" id="54911"/>
    <lineage>
        <taxon>Bacteria</taxon>
        <taxon>Bacillati</taxon>
        <taxon>Bacillota</taxon>
        <taxon>Bacilli</taxon>
        <taxon>Bacillales</taxon>
        <taxon>Paenibacillaceae</taxon>
        <taxon>Brevibacillus</taxon>
    </lineage>
</organism>
<dbReference type="EMBL" id="LJJB01000010">
    <property type="protein sequence ID" value="KQL46101.1"/>
    <property type="molecule type" value="Genomic_DNA"/>
</dbReference>
<dbReference type="Proteomes" id="UP000051063">
    <property type="component" value="Unassembled WGS sequence"/>
</dbReference>
<evidence type="ECO:0000313" key="3">
    <source>
        <dbReference type="Proteomes" id="UP000051063"/>
    </source>
</evidence>
<feature type="compositionally biased region" description="Basic and acidic residues" evidence="1">
    <location>
        <begin position="57"/>
        <end position="70"/>
    </location>
</feature>
<evidence type="ECO:0000313" key="2">
    <source>
        <dbReference type="EMBL" id="KQL46101.1"/>
    </source>
</evidence>
<reference evidence="2 3" key="1">
    <citation type="submission" date="2015-09" db="EMBL/GenBank/DDBJ databases">
        <title>Genome sequencing project for genomic taxonomy and phylogenomics of Bacillus-like bacteria.</title>
        <authorList>
            <person name="Liu B."/>
            <person name="Wang J."/>
            <person name="Zhu Y."/>
            <person name="Liu G."/>
            <person name="Chen Q."/>
            <person name="Chen Z."/>
            <person name="Lan J."/>
            <person name="Che J."/>
            <person name="Ge C."/>
            <person name="Shi H."/>
            <person name="Pan Z."/>
            <person name="Liu X."/>
        </authorList>
    </citation>
    <scope>NUCLEOTIDE SEQUENCE [LARGE SCALE GENOMIC DNA]</scope>
    <source>
        <strain evidence="2 3">DSM 8552</strain>
    </source>
</reference>
<protein>
    <submittedName>
        <fullName evidence="2">Uncharacterized protein</fullName>
    </submittedName>
</protein>